<evidence type="ECO:0000256" key="4">
    <source>
        <dbReference type="ARBA" id="ARBA00022989"/>
    </source>
</evidence>
<proteinExistence type="predicted"/>
<dbReference type="Pfam" id="PF16916">
    <property type="entry name" value="ZT_dimer"/>
    <property type="match status" value="1"/>
</dbReference>
<keyword evidence="5" id="KW-0472">Membrane</keyword>
<evidence type="ECO:0000313" key="9">
    <source>
        <dbReference type="Proteomes" id="UP000252139"/>
    </source>
</evidence>
<evidence type="ECO:0000259" key="6">
    <source>
        <dbReference type="Pfam" id="PF01545"/>
    </source>
</evidence>
<dbReference type="EMBL" id="PJQL01000689">
    <property type="protein sequence ID" value="RCH93503.1"/>
    <property type="molecule type" value="Genomic_DNA"/>
</dbReference>
<feature type="domain" description="Cation efflux protein transmembrane" evidence="6">
    <location>
        <begin position="81"/>
        <end position="304"/>
    </location>
</feature>
<dbReference type="InterPro" id="IPR002524">
    <property type="entry name" value="Cation_efflux"/>
</dbReference>
<evidence type="ECO:0000259" key="7">
    <source>
        <dbReference type="Pfam" id="PF16916"/>
    </source>
</evidence>
<sequence length="414" mass="45207">MFAAQRNVLHRSILYKQSLFCRKPLNRFFITKALTASHNNRRHPVWNGSVRQHGTHGHHHHDADLLTSLKSSSKRGTRITIIGLASNVGLTVSKGVAGWMMNSASLLAESLHSFSDLLSDFVTLYTYRMSRKPPDSLYPYGYGKFETVGSVAVSSLLLAGAVGIGWHSFDLLLATLQVSTPSVTTAVAAAGSTVAESHSFLGHSHGHGGVLDPNAAWFALASVIIKEWLYRVTIKVGQEERSDVLIANAWHHRSDAYSSAVALVAIVGSYAGMPVLDPLGGIAVSAMLVQSSVGLIRSSMSELMDRGISANEMQSVIAAVSKVKATESDLVNFHSIRGRKQGRYNHIDLVLQLNPAMSMQKAHQLEQLVKDTVKNDCRNIQDILIYLEDASSTKAQLTTSDNSCHEDNHHHHHH</sequence>
<dbReference type="AlphaFoldDB" id="A0A367JU91"/>
<name>A0A367JU91_RHIAZ</name>
<dbReference type="InterPro" id="IPR027470">
    <property type="entry name" value="Cation_efflux_CTD"/>
</dbReference>
<dbReference type="SUPFAM" id="SSF160240">
    <property type="entry name" value="Cation efflux protein cytoplasmic domain-like"/>
    <property type="match status" value="1"/>
</dbReference>
<gene>
    <name evidence="8" type="ORF">CU097_002094</name>
</gene>
<dbReference type="InterPro" id="IPR058533">
    <property type="entry name" value="Cation_efflux_TM"/>
</dbReference>
<dbReference type="STRING" id="86630.A0A367JU91"/>
<feature type="domain" description="Cation efflux protein cytoplasmic" evidence="7">
    <location>
        <begin position="325"/>
        <end position="388"/>
    </location>
</feature>
<dbReference type="GO" id="GO:0008324">
    <property type="term" value="F:monoatomic cation transmembrane transporter activity"/>
    <property type="evidence" value="ECO:0007669"/>
    <property type="project" value="InterPro"/>
</dbReference>
<dbReference type="GO" id="GO:0098771">
    <property type="term" value="P:inorganic ion homeostasis"/>
    <property type="evidence" value="ECO:0007669"/>
    <property type="project" value="UniProtKB-ARBA"/>
</dbReference>
<keyword evidence="9" id="KW-1185">Reference proteome</keyword>
<dbReference type="Gene3D" id="3.30.70.1350">
    <property type="entry name" value="Cation efflux protein, cytoplasmic domain"/>
    <property type="match status" value="1"/>
</dbReference>
<protein>
    <submittedName>
        <fullName evidence="8">Uncharacterized protein</fullName>
    </submittedName>
</protein>
<dbReference type="SUPFAM" id="SSF161111">
    <property type="entry name" value="Cation efflux protein transmembrane domain-like"/>
    <property type="match status" value="1"/>
</dbReference>
<dbReference type="GO" id="GO:0016020">
    <property type="term" value="C:membrane"/>
    <property type="evidence" value="ECO:0007669"/>
    <property type="project" value="UniProtKB-SubCell"/>
</dbReference>
<keyword evidence="2" id="KW-0813">Transport</keyword>
<dbReference type="GO" id="GO:0030003">
    <property type="term" value="P:intracellular monoatomic cation homeostasis"/>
    <property type="evidence" value="ECO:0007669"/>
    <property type="project" value="UniProtKB-ARBA"/>
</dbReference>
<dbReference type="Proteomes" id="UP000252139">
    <property type="component" value="Unassembled WGS sequence"/>
</dbReference>
<dbReference type="Gene3D" id="1.20.1510.10">
    <property type="entry name" value="Cation efflux protein transmembrane domain"/>
    <property type="match status" value="1"/>
</dbReference>
<accession>A0A367JU91</accession>
<keyword evidence="4" id="KW-1133">Transmembrane helix</keyword>
<comment type="subcellular location">
    <subcellularLocation>
        <location evidence="1">Membrane</location>
        <topology evidence="1">Multi-pass membrane protein</topology>
    </subcellularLocation>
</comment>
<dbReference type="InterPro" id="IPR050291">
    <property type="entry name" value="CDF_Transporter"/>
</dbReference>
<keyword evidence="3" id="KW-0812">Transmembrane</keyword>
<reference evidence="8 9" key="1">
    <citation type="journal article" date="2018" name="G3 (Bethesda)">
        <title>Phylogenetic and Phylogenomic Definition of Rhizopus Species.</title>
        <authorList>
            <person name="Gryganskyi A.P."/>
            <person name="Golan J."/>
            <person name="Dolatabadi S."/>
            <person name="Mondo S."/>
            <person name="Robb S."/>
            <person name="Idnurm A."/>
            <person name="Muszewska A."/>
            <person name="Steczkiewicz K."/>
            <person name="Masonjones S."/>
            <person name="Liao H.L."/>
            <person name="Gajdeczka M.T."/>
            <person name="Anike F."/>
            <person name="Vuek A."/>
            <person name="Anishchenko I.M."/>
            <person name="Voigt K."/>
            <person name="de Hoog G.S."/>
            <person name="Smith M.E."/>
            <person name="Heitman J."/>
            <person name="Vilgalys R."/>
            <person name="Stajich J.E."/>
        </authorList>
    </citation>
    <scope>NUCLEOTIDE SEQUENCE [LARGE SCALE GENOMIC DNA]</scope>
    <source>
        <strain evidence="8 9">CBS 357.93</strain>
    </source>
</reference>
<dbReference type="PANTHER" id="PTHR43840:SF15">
    <property type="entry name" value="MITOCHONDRIAL METAL TRANSPORTER 1-RELATED"/>
    <property type="match status" value="1"/>
</dbReference>
<dbReference type="InterPro" id="IPR036837">
    <property type="entry name" value="Cation_efflux_CTD_sf"/>
</dbReference>
<evidence type="ECO:0000256" key="3">
    <source>
        <dbReference type="ARBA" id="ARBA00022692"/>
    </source>
</evidence>
<evidence type="ECO:0000256" key="5">
    <source>
        <dbReference type="ARBA" id="ARBA00023136"/>
    </source>
</evidence>
<organism evidence="8 9">
    <name type="scientific">Rhizopus azygosporus</name>
    <name type="common">Rhizopus microsporus var. azygosporus</name>
    <dbReference type="NCBI Taxonomy" id="86630"/>
    <lineage>
        <taxon>Eukaryota</taxon>
        <taxon>Fungi</taxon>
        <taxon>Fungi incertae sedis</taxon>
        <taxon>Mucoromycota</taxon>
        <taxon>Mucoromycotina</taxon>
        <taxon>Mucoromycetes</taxon>
        <taxon>Mucorales</taxon>
        <taxon>Mucorineae</taxon>
        <taxon>Rhizopodaceae</taxon>
        <taxon>Rhizopus</taxon>
    </lineage>
</organism>
<comment type="caution">
    <text evidence="8">The sequence shown here is derived from an EMBL/GenBank/DDBJ whole genome shotgun (WGS) entry which is preliminary data.</text>
</comment>
<dbReference type="Pfam" id="PF01545">
    <property type="entry name" value="Cation_efflux"/>
    <property type="match status" value="1"/>
</dbReference>
<dbReference type="PANTHER" id="PTHR43840">
    <property type="entry name" value="MITOCHONDRIAL METAL TRANSPORTER 1-RELATED"/>
    <property type="match status" value="1"/>
</dbReference>
<evidence type="ECO:0000256" key="2">
    <source>
        <dbReference type="ARBA" id="ARBA00022448"/>
    </source>
</evidence>
<dbReference type="OrthoDB" id="435980at2759"/>
<dbReference type="NCBIfam" id="TIGR01297">
    <property type="entry name" value="CDF"/>
    <property type="match status" value="2"/>
</dbReference>
<evidence type="ECO:0000256" key="1">
    <source>
        <dbReference type="ARBA" id="ARBA00004141"/>
    </source>
</evidence>
<evidence type="ECO:0000313" key="8">
    <source>
        <dbReference type="EMBL" id="RCH93503.1"/>
    </source>
</evidence>
<dbReference type="InterPro" id="IPR027469">
    <property type="entry name" value="Cation_efflux_TMD_sf"/>
</dbReference>